<sequence>MATELIYNSIPASELELDALEAAARLKIPLRYTNEYTDELIGSCRERLLGAIDCRFCAVKTDVSYPHPERCSIDLGFGEFQSKSLYENLSGCTKAYIFAVTLGINVDRLILKLSQMSAAEHFITDALASAYAESACDCAEREIFKGAEHRRRYSPGYGDLPLELQPQILSVLNAGRLLNISLSKSLLMTPKKSVTAIAGLLTQAMPRVNTEG</sequence>
<evidence type="ECO:0008006" key="3">
    <source>
        <dbReference type="Google" id="ProtNLM"/>
    </source>
</evidence>
<dbReference type="Gene3D" id="3.40.109.40">
    <property type="match status" value="1"/>
</dbReference>
<reference evidence="1" key="2">
    <citation type="journal article" date="2021" name="PeerJ">
        <title>Extensive microbial diversity within the chicken gut microbiome revealed by metagenomics and culture.</title>
        <authorList>
            <person name="Gilroy R."/>
            <person name="Ravi A."/>
            <person name="Getino M."/>
            <person name="Pursley I."/>
            <person name="Horton D.L."/>
            <person name="Alikhan N.F."/>
            <person name="Baker D."/>
            <person name="Gharbi K."/>
            <person name="Hall N."/>
            <person name="Watson M."/>
            <person name="Adriaenssens E.M."/>
            <person name="Foster-Nyarko E."/>
            <person name="Jarju S."/>
            <person name="Secka A."/>
            <person name="Antonio M."/>
            <person name="Oren A."/>
            <person name="Chaudhuri R.R."/>
            <person name="La Ragione R."/>
            <person name="Hildebrand F."/>
            <person name="Pallen M.J."/>
        </authorList>
    </citation>
    <scope>NUCLEOTIDE SEQUENCE</scope>
    <source>
        <strain evidence="1">CHK157-1446</strain>
    </source>
</reference>
<evidence type="ECO:0000313" key="2">
    <source>
        <dbReference type="Proteomes" id="UP000823982"/>
    </source>
</evidence>
<reference evidence="1" key="1">
    <citation type="submission" date="2020-10" db="EMBL/GenBank/DDBJ databases">
        <authorList>
            <person name="Gilroy R."/>
        </authorList>
    </citation>
    <scope>NUCLEOTIDE SEQUENCE</scope>
    <source>
        <strain evidence="1">CHK157-1446</strain>
    </source>
</reference>
<proteinExistence type="predicted"/>
<dbReference type="Proteomes" id="UP000823982">
    <property type="component" value="Unassembled WGS sequence"/>
</dbReference>
<gene>
    <name evidence="1" type="ORF">IAD01_00600</name>
</gene>
<accession>A0A9D1JH16</accession>
<dbReference type="GO" id="GO:0008705">
    <property type="term" value="F:methionine synthase activity"/>
    <property type="evidence" value="ECO:0007669"/>
    <property type="project" value="InterPro"/>
</dbReference>
<organism evidence="1 2">
    <name type="scientific">Candidatus Faeciplasma gallinarum</name>
    <dbReference type="NCBI Taxonomy" id="2840799"/>
    <lineage>
        <taxon>Bacteria</taxon>
        <taxon>Bacillati</taxon>
        <taxon>Bacillota</taxon>
        <taxon>Clostridia</taxon>
        <taxon>Eubacteriales</taxon>
        <taxon>Oscillospiraceae</taxon>
        <taxon>Oscillospiraceae incertae sedis</taxon>
        <taxon>Candidatus Faeciplasma</taxon>
    </lineage>
</organism>
<comment type="caution">
    <text evidence="1">The sequence shown here is derived from an EMBL/GenBank/DDBJ whole genome shotgun (WGS) entry which is preliminary data.</text>
</comment>
<dbReference type="SUPFAM" id="SSF56507">
    <property type="entry name" value="Methionine synthase activation domain-like"/>
    <property type="match status" value="1"/>
</dbReference>
<evidence type="ECO:0000313" key="1">
    <source>
        <dbReference type="EMBL" id="HIS23896.1"/>
    </source>
</evidence>
<dbReference type="InterPro" id="IPR037010">
    <property type="entry name" value="VitB12-dep_Met_synth_activ_sf"/>
</dbReference>
<dbReference type="EMBL" id="DVIR01000006">
    <property type="protein sequence ID" value="HIS23896.1"/>
    <property type="molecule type" value="Genomic_DNA"/>
</dbReference>
<name>A0A9D1JH16_9FIRM</name>
<dbReference type="AlphaFoldDB" id="A0A9D1JH16"/>
<protein>
    <recommendedName>
        <fullName evidence="3">Vitamin B12 dependent methionine synthase activation subunit</fullName>
    </recommendedName>
</protein>